<protein>
    <submittedName>
        <fullName evidence="3">GNAT family N-acetyltransferase</fullName>
        <ecNumber evidence="3">2.3.1.-</ecNumber>
    </submittedName>
</protein>
<dbReference type="GO" id="GO:0016747">
    <property type="term" value="F:acyltransferase activity, transferring groups other than amino-acyl groups"/>
    <property type="evidence" value="ECO:0007669"/>
    <property type="project" value="InterPro"/>
</dbReference>
<evidence type="ECO:0000313" key="3">
    <source>
        <dbReference type="EMBL" id="XBP96347.1"/>
    </source>
</evidence>
<dbReference type="PROSITE" id="PS51186">
    <property type="entry name" value="GNAT"/>
    <property type="match status" value="1"/>
</dbReference>
<accession>A0AAU7MG07</accession>
<sequence length="95" mass="10673">MSFLVEENPAKHRFEILVDDALAGFTAYLPRGEVLVFTHTEVDERFQGMGVGAALIRGTLDQLRERGGRVVPKCPFMAAFIDRHPDYADLVVREP</sequence>
<keyword evidence="3" id="KW-0012">Acyltransferase</keyword>
<dbReference type="SUPFAM" id="SSF55729">
    <property type="entry name" value="Acyl-CoA N-acyltransferases (Nat)"/>
    <property type="match status" value="1"/>
</dbReference>
<dbReference type="RefSeq" id="WP_350937995.1">
    <property type="nucleotide sequence ID" value="NZ_CP157762.1"/>
</dbReference>
<organism evidence="3">
    <name type="scientific">Micromonospora sp. CCTCC AA 2012012</name>
    <dbReference type="NCBI Taxonomy" id="3111921"/>
    <lineage>
        <taxon>Bacteria</taxon>
        <taxon>Bacillati</taxon>
        <taxon>Actinomycetota</taxon>
        <taxon>Actinomycetes</taxon>
        <taxon>Micromonosporales</taxon>
        <taxon>Micromonosporaceae</taxon>
        <taxon>Micromonospora</taxon>
    </lineage>
</organism>
<proteinExistence type="predicted"/>
<dbReference type="EC" id="2.3.1.-" evidence="3"/>
<feature type="domain" description="N-acetyltransferase" evidence="1">
    <location>
        <begin position="1"/>
        <end position="95"/>
    </location>
</feature>
<feature type="domain" description="N-acetyltransferase" evidence="2">
    <location>
        <begin position="6"/>
        <end position="92"/>
    </location>
</feature>
<dbReference type="InterPro" id="IPR031165">
    <property type="entry name" value="GNAT_YJDJ"/>
</dbReference>
<dbReference type="PANTHER" id="PTHR31435">
    <property type="entry name" value="PROTEIN NATD1"/>
    <property type="match status" value="1"/>
</dbReference>
<dbReference type="InterPro" id="IPR000182">
    <property type="entry name" value="GNAT_dom"/>
</dbReference>
<dbReference type="CDD" id="cd04301">
    <property type="entry name" value="NAT_SF"/>
    <property type="match status" value="1"/>
</dbReference>
<dbReference type="EMBL" id="CP159342">
    <property type="protein sequence ID" value="XCH77052.1"/>
    <property type="molecule type" value="Genomic_DNA"/>
</dbReference>
<evidence type="ECO:0000259" key="2">
    <source>
        <dbReference type="PROSITE" id="PS51729"/>
    </source>
</evidence>
<evidence type="ECO:0000313" key="4">
    <source>
        <dbReference type="EMBL" id="XCH77052.1"/>
    </source>
</evidence>
<dbReference type="PANTHER" id="PTHR31435:SF10">
    <property type="entry name" value="BSR4717 PROTEIN"/>
    <property type="match status" value="1"/>
</dbReference>
<dbReference type="PROSITE" id="PS51729">
    <property type="entry name" value="GNAT_YJDJ"/>
    <property type="match status" value="1"/>
</dbReference>
<reference evidence="3" key="1">
    <citation type="submission" date="2024-01" db="EMBL/GenBank/DDBJ databases">
        <title>The genome sequence of Micromonospora mangrovi CCTCC AA 2012012.</title>
        <authorList>
            <person name="Gao J."/>
        </authorList>
    </citation>
    <scope>NUCLEOTIDE SEQUENCE</scope>
    <source>
        <strain evidence="3">CCTCC AA 2012012</strain>
    </source>
</reference>
<dbReference type="EMBL" id="CP157762">
    <property type="protein sequence ID" value="XBP96347.1"/>
    <property type="molecule type" value="Genomic_DNA"/>
</dbReference>
<name>A0AAU7MG07_9ACTN</name>
<dbReference type="AlphaFoldDB" id="A0AAU7MG07"/>
<reference evidence="4" key="2">
    <citation type="submission" date="2024-06" db="EMBL/GenBank/DDBJ databases">
        <title>Micromonospora mangrovi CCTCC AA 2012012 genome sequences.</title>
        <authorList>
            <person name="Gao J."/>
        </authorList>
    </citation>
    <scope>NUCLEOTIDE SEQUENCE</scope>
    <source>
        <strain evidence="4">CCTCC AA 2012012</strain>
    </source>
</reference>
<keyword evidence="3" id="KW-0808">Transferase</keyword>
<evidence type="ECO:0000259" key="1">
    <source>
        <dbReference type="PROSITE" id="PS51186"/>
    </source>
</evidence>
<dbReference type="Pfam" id="PF14542">
    <property type="entry name" value="Acetyltransf_CG"/>
    <property type="match status" value="1"/>
</dbReference>
<dbReference type="InterPro" id="IPR016181">
    <property type="entry name" value="Acyl_CoA_acyltransferase"/>
</dbReference>
<dbReference type="Gene3D" id="3.40.630.30">
    <property type="match status" value="1"/>
</dbReference>
<gene>
    <name evidence="4" type="ORF">ABUL08_13480</name>
    <name evidence="3" type="ORF">VK199_13420</name>
</gene>
<dbReference type="InterPro" id="IPR045057">
    <property type="entry name" value="Gcn5-rel_NAT"/>
</dbReference>